<dbReference type="GO" id="GO:0003887">
    <property type="term" value="F:DNA-directed DNA polymerase activity"/>
    <property type="evidence" value="ECO:0007669"/>
    <property type="project" value="InterPro"/>
</dbReference>
<dbReference type="SUPFAM" id="SSF46785">
    <property type="entry name" value="Winged helix' DNA-binding domain"/>
    <property type="match status" value="2"/>
</dbReference>
<dbReference type="GO" id="GO:0006270">
    <property type="term" value="P:DNA replication initiation"/>
    <property type="evidence" value="ECO:0007669"/>
    <property type="project" value="InterPro"/>
</dbReference>
<proteinExistence type="inferred from homology"/>
<reference evidence="3 4" key="1">
    <citation type="submission" date="2017-01" db="EMBL/GenBank/DDBJ databases">
        <title>A new Hymenobacter.</title>
        <authorList>
            <person name="Liang Y."/>
            <person name="Feng F."/>
        </authorList>
    </citation>
    <scope>NUCLEOTIDE SEQUENCE [LARGE SCALE GENOMIC DNA]</scope>
    <source>
        <strain evidence="3">MIMBbqt21</strain>
    </source>
</reference>
<name>A0A243W680_9BACT</name>
<dbReference type="InterPro" id="IPR000525">
    <property type="entry name" value="Initiator_Rep_WH1"/>
</dbReference>
<organism evidence="3 4">
    <name type="scientific">Hymenobacter crusticola</name>
    <dbReference type="NCBI Taxonomy" id="1770526"/>
    <lineage>
        <taxon>Bacteria</taxon>
        <taxon>Pseudomonadati</taxon>
        <taxon>Bacteroidota</taxon>
        <taxon>Cytophagia</taxon>
        <taxon>Cytophagales</taxon>
        <taxon>Hymenobacteraceae</taxon>
        <taxon>Hymenobacter</taxon>
    </lineage>
</organism>
<keyword evidence="4" id="KW-1185">Reference proteome</keyword>
<protein>
    <recommendedName>
        <fullName evidence="2">Initiator Rep protein WH1 domain-containing protein</fullName>
    </recommendedName>
</protein>
<sequence length="136" mass="15697">MENFASRLITLETLGADGQRIMTQRTYSAIPLLARADYVEGEGLLILRFNDELQDYLLQLQRHFTQAQLAELMKLKSAASSRIYWLLREYAAFGKRTIALDELKAILGLSQEYDRFNNFRARVLERAKAELAHTDL</sequence>
<dbReference type="EMBL" id="MTSE01000125">
    <property type="protein sequence ID" value="OUJ65177.1"/>
    <property type="molecule type" value="Genomic_DNA"/>
</dbReference>
<dbReference type="Pfam" id="PF21205">
    <property type="entry name" value="Rep3_C"/>
    <property type="match status" value="1"/>
</dbReference>
<dbReference type="InterPro" id="IPR036390">
    <property type="entry name" value="WH_DNA-bd_sf"/>
</dbReference>
<dbReference type="Proteomes" id="UP000194873">
    <property type="component" value="Unassembled WGS sequence"/>
</dbReference>
<evidence type="ECO:0000256" key="1">
    <source>
        <dbReference type="ARBA" id="ARBA00038283"/>
    </source>
</evidence>
<feature type="non-terminal residue" evidence="3">
    <location>
        <position position="136"/>
    </location>
</feature>
<dbReference type="Pfam" id="PF01051">
    <property type="entry name" value="Rep3_N"/>
    <property type="match status" value="1"/>
</dbReference>
<evidence type="ECO:0000313" key="3">
    <source>
        <dbReference type="EMBL" id="OUJ65177.1"/>
    </source>
</evidence>
<evidence type="ECO:0000259" key="2">
    <source>
        <dbReference type="Pfam" id="PF01051"/>
    </source>
</evidence>
<accession>A0A243W680</accession>
<dbReference type="InterPro" id="IPR036388">
    <property type="entry name" value="WH-like_DNA-bd_sf"/>
</dbReference>
<dbReference type="Gene3D" id="1.10.10.10">
    <property type="entry name" value="Winged helix-like DNA-binding domain superfamily/Winged helix DNA-binding domain"/>
    <property type="match status" value="2"/>
</dbReference>
<feature type="domain" description="Initiator Rep protein WH1" evidence="2">
    <location>
        <begin position="10"/>
        <end position="87"/>
    </location>
</feature>
<gene>
    <name evidence="3" type="ORF">BXP70_29230</name>
</gene>
<comment type="similarity">
    <text evidence="1">Belongs to the initiator RepB protein family.</text>
</comment>
<evidence type="ECO:0000313" key="4">
    <source>
        <dbReference type="Proteomes" id="UP000194873"/>
    </source>
</evidence>
<dbReference type="AlphaFoldDB" id="A0A243W680"/>
<comment type="caution">
    <text evidence="3">The sequence shown here is derived from an EMBL/GenBank/DDBJ whole genome shotgun (WGS) entry which is preliminary data.</text>
</comment>